<organism evidence="2 3">
    <name type="scientific">Marasmius crinis-equi</name>
    <dbReference type="NCBI Taxonomy" id="585013"/>
    <lineage>
        <taxon>Eukaryota</taxon>
        <taxon>Fungi</taxon>
        <taxon>Dikarya</taxon>
        <taxon>Basidiomycota</taxon>
        <taxon>Agaricomycotina</taxon>
        <taxon>Agaricomycetes</taxon>
        <taxon>Agaricomycetidae</taxon>
        <taxon>Agaricales</taxon>
        <taxon>Marasmiineae</taxon>
        <taxon>Marasmiaceae</taxon>
        <taxon>Marasmius</taxon>
    </lineage>
</organism>
<sequence length="548" mass="62345">MSSGSSSSQLLPSSSSTHIVSKTLKNAQQFSIGDNSNLSTIHGDQHNHYNTGTEVKKRRFIVGTEEEEAEYAEFPEIRRGEFMAIRTIYCSDISLYDSKQQKYVKRGERMAVVGDVRVGGVGSRCTVMQYNGQGAEEMPRKRSTGGNQPLEYPDAHTYRKYVLDICVRSVTDGMADLVPLAHLFYEVGRLGRVYVRTLQRQMGCRDRWLWMDTSRGVFCRGPEGPWCHRPEIDHFDCTDLPLDAELIKEDVLIRYLASRKQDRVVVDGLSRAWSGGFSRIEVYRPMVISTLTDTVLALGSGFWEDEWSCLGGREELANGAIRFTLKHGGRRLVLRSDCKESRCDWLAQAPSIFHAHGIPLEGNMNRYQLILPELKGMLSDSKAEQRRREECPPIYLFIPPLSTSIFWSFNPDGQNPVNADRCHFFGLPTSLSLKCTMWSWQTETYKSLQTYQIARGFGLNTTEFVRHNGYHMYEIVKRPLINRFEEFNKNSEPTEKSEAELPEELDDIKPGGPPANNPMTQEAKAWSRFVPTFSWAALENSDIHAAGF</sequence>
<accession>A0ABR3FR07</accession>
<evidence type="ECO:0000313" key="3">
    <source>
        <dbReference type="Proteomes" id="UP001465976"/>
    </source>
</evidence>
<dbReference type="Proteomes" id="UP001465976">
    <property type="component" value="Unassembled WGS sequence"/>
</dbReference>
<protein>
    <submittedName>
        <fullName evidence="2">Uncharacterized protein</fullName>
    </submittedName>
</protein>
<evidence type="ECO:0000313" key="2">
    <source>
        <dbReference type="EMBL" id="KAL0577860.1"/>
    </source>
</evidence>
<proteinExistence type="predicted"/>
<dbReference type="EMBL" id="JBAHYK010000133">
    <property type="protein sequence ID" value="KAL0577860.1"/>
    <property type="molecule type" value="Genomic_DNA"/>
</dbReference>
<feature type="region of interest" description="Disordered" evidence="1">
    <location>
        <begin position="490"/>
        <end position="521"/>
    </location>
</feature>
<evidence type="ECO:0000256" key="1">
    <source>
        <dbReference type="SAM" id="MobiDB-lite"/>
    </source>
</evidence>
<reference evidence="2 3" key="1">
    <citation type="submission" date="2024-02" db="EMBL/GenBank/DDBJ databases">
        <title>A draft genome for the cacao thread blight pathogen Marasmius crinis-equi.</title>
        <authorList>
            <person name="Cohen S.P."/>
            <person name="Baruah I.K."/>
            <person name="Amoako-Attah I."/>
            <person name="Bukari Y."/>
            <person name="Meinhardt L.W."/>
            <person name="Bailey B.A."/>
        </authorList>
    </citation>
    <scope>NUCLEOTIDE SEQUENCE [LARGE SCALE GENOMIC DNA]</scope>
    <source>
        <strain evidence="2 3">GH-76</strain>
    </source>
</reference>
<name>A0ABR3FR07_9AGAR</name>
<comment type="caution">
    <text evidence="2">The sequence shown here is derived from an EMBL/GenBank/DDBJ whole genome shotgun (WGS) entry which is preliminary data.</text>
</comment>
<keyword evidence="3" id="KW-1185">Reference proteome</keyword>
<gene>
    <name evidence="2" type="ORF">V5O48_004132</name>
</gene>
<feature type="compositionally biased region" description="Basic and acidic residues" evidence="1">
    <location>
        <begin position="490"/>
        <end position="499"/>
    </location>
</feature>